<dbReference type="PANTHER" id="PTHR12110">
    <property type="entry name" value="HYDROXYPYRUVATE ISOMERASE"/>
    <property type="match status" value="1"/>
</dbReference>
<dbReference type="Gene3D" id="3.20.20.150">
    <property type="entry name" value="Divalent-metal-dependent TIM barrel enzymes"/>
    <property type="match status" value="1"/>
</dbReference>
<accession>A0A7W4NFR1</accession>
<name>A0A7W4NFR1_GLUDI</name>
<dbReference type="GO" id="GO:0050114">
    <property type="term" value="F:myo-inosose-2 dehydratase activity"/>
    <property type="evidence" value="ECO:0007669"/>
    <property type="project" value="UniProtKB-EC"/>
</dbReference>
<feature type="domain" description="Xylose isomerase-like TIM barrel" evidence="1">
    <location>
        <begin position="30"/>
        <end position="281"/>
    </location>
</feature>
<dbReference type="RefSeq" id="WP_012222660.1">
    <property type="nucleotide sequence ID" value="NZ_JABEQG010000020.1"/>
</dbReference>
<comment type="caution">
    <text evidence="2">The sequence shown here is derived from an EMBL/GenBank/DDBJ whole genome shotgun (WGS) entry which is preliminary data.</text>
</comment>
<keyword evidence="2" id="KW-0456">Lyase</keyword>
<proteinExistence type="predicted"/>
<dbReference type="Proteomes" id="UP000550787">
    <property type="component" value="Unassembled WGS sequence"/>
</dbReference>
<organism evidence="2 3">
    <name type="scientific">Gluconacetobacter diazotrophicus</name>
    <name type="common">Acetobacter diazotrophicus</name>
    <dbReference type="NCBI Taxonomy" id="33996"/>
    <lineage>
        <taxon>Bacteria</taxon>
        <taxon>Pseudomonadati</taxon>
        <taxon>Pseudomonadota</taxon>
        <taxon>Alphaproteobacteria</taxon>
        <taxon>Acetobacterales</taxon>
        <taxon>Acetobacteraceae</taxon>
        <taxon>Gluconacetobacter</taxon>
    </lineage>
</organism>
<gene>
    <name evidence="2" type="primary">iolE</name>
    <name evidence="2" type="ORF">HLH33_11500</name>
</gene>
<dbReference type="AlphaFoldDB" id="A0A7W4NFR1"/>
<dbReference type="OMA" id="WRDDKTA"/>
<dbReference type="InterPro" id="IPR013022">
    <property type="entry name" value="Xyl_isomerase-like_TIM-brl"/>
</dbReference>
<evidence type="ECO:0000313" key="3">
    <source>
        <dbReference type="Proteomes" id="UP000550787"/>
    </source>
</evidence>
<evidence type="ECO:0000313" key="2">
    <source>
        <dbReference type="EMBL" id="MBB2156927.1"/>
    </source>
</evidence>
<dbReference type="InterPro" id="IPR030823">
    <property type="entry name" value="IolE/MocC"/>
</dbReference>
<dbReference type="InterPro" id="IPR050312">
    <property type="entry name" value="IolE/XylAMocC-like"/>
</dbReference>
<dbReference type="NCBIfam" id="TIGR04379">
    <property type="entry name" value="myo_inos_iolE"/>
    <property type="match status" value="1"/>
</dbReference>
<dbReference type="SUPFAM" id="SSF51658">
    <property type="entry name" value="Xylose isomerase-like"/>
    <property type="match status" value="1"/>
</dbReference>
<dbReference type="EC" id="4.2.1.44" evidence="2"/>
<dbReference type="EMBL" id="JABEQG010000020">
    <property type="protein sequence ID" value="MBB2156927.1"/>
    <property type="molecule type" value="Genomic_DNA"/>
</dbReference>
<dbReference type="InterPro" id="IPR036237">
    <property type="entry name" value="Xyl_isomerase-like_sf"/>
</dbReference>
<reference evidence="2 3" key="1">
    <citation type="submission" date="2020-04" db="EMBL/GenBank/DDBJ databases">
        <title>Description of novel Gluconacetobacter.</title>
        <authorList>
            <person name="Sombolestani A."/>
        </authorList>
    </citation>
    <scope>NUCLEOTIDE SEQUENCE [LARGE SCALE GENOMIC DNA]</scope>
    <source>
        <strain evidence="2 3">LMG 7603</strain>
    </source>
</reference>
<dbReference type="Pfam" id="PF01261">
    <property type="entry name" value="AP_endonuc_2"/>
    <property type="match status" value="1"/>
</dbReference>
<dbReference type="PANTHER" id="PTHR12110:SF41">
    <property type="entry name" value="INOSOSE DEHYDRATASE"/>
    <property type="match status" value="1"/>
</dbReference>
<protein>
    <submittedName>
        <fullName evidence="2">Myo-inosose-2 dehydratase</fullName>
        <ecNumber evidence="2">4.2.1.44</ecNumber>
    </submittedName>
</protein>
<sequence length="300" mass="32670">MSAKIGANPIIWSNDDMPELGGETPLETCLAEAHSAGMEGLELGNKFPRTPDALRAALAPHGLACISGWYSCELLTRSAEDEIAAMQDHLQLLRAMGSPVMIFAETSNTVHTQIDVPLSARPVLDSQDWQGFARRLTIVGDAVARAGLKLVYHHHMGTVVQTPADIDTLMRLTGESVHLLLDTGHAWWGGADPAALAARYRDRIAHVHTKDVRPAIRAQADAQDWSFLRSVLNGVFTVPGDGEIDFPAVFRNLPGYDGWVVIEAEQDPARANPLTYARMGRNYLARTLHDAGLLSCRHAS</sequence>
<evidence type="ECO:0000259" key="1">
    <source>
        <dbReference type="Pfam" id="PF01261"/>
    </source>
</evidence>